<name>A0A078AXC0_STYLE</name>
<evidence type="ECO:0000256" key="1">
    <source>
        <dbReference type="SAM" id="MobiDB-lite"/>
    </source>
</evidence>
<dbReference type="EMBL" id="CCKQ01014916">
    <property type="protein sequence ID" value="CDW86721.1"/>
    <property type="molecule type" value="Genomic_DNA"/>
</dbReference>
<dbReference type="InParanoid" id="A0A078AXC0"/>
<dbReference type="AlphaFoldDB" id="A0A078AXC0"/>
<keyword evidence="2" id="KW-0732">Signal</keyword>
<evidence type="ECO:0000313" key="3">
    <source>
        <dbReference type="EMBL" id="CDW86721.1"/>
    </source>
</evidence>
<feature type="chain" id="PRO_5001729747" evidence="2">
    <location>
        <begin position="22"/>
        <end position="242"/>
    </location>
</feature>
<organism evidence="3 4">
    <name type="scientific">Stylonychia lemnae</name>
    <name type="common">Ciliate</name>
    <dbReference type="NCBI Taxonomy" id="5949"/>
    <lineage>
        <taxon>Eukaryota</taxon>
        <taxon>Sar</taxon>
        <taxon>Alveolata</taxon>
        <taxon>Ciliophora</taxon>
        <taxon>Intramacronucleata</taxon>
        <taxon>Spirotrichea</taxon>
        <taxon>Stichotrichia</taxon>
        <taxon>Sporadotrichida</taxon>
        <taxon>Oxytrichidae</taxon>
        <taxon>Stylonychinae</taxon>
        <taxon>Stylonychia</taxon>
    </lineage>
</organism>
<feature type="compositionally biased region" description="Polar residues" evidence="1">
    <location>
        <begin position="156"/>
        <end position="165"/>
    </location>
</feature>
<dbReference type="Proteomes" id="UP000039865">
    <property type="component" value="Unassembled WGS sequence"/>
</dbReference>
<keyword evidence="4" id="KW-1185">Reference proteome</keyword>
<evidence type="ECO:0000256" key="2">
    <source>
        <dbReference type="SAM" id="SignalP"/>
    </source>
</evidence>
<protein>
    <submittedName>
        <fullName evidence="3">Uncharacterized protein</fullName>
    </submittedName>
</protein>
<proteinExistence type="predicted"/>
<feature type="compositionally biased region" description="Basic and acidic residues" evidence="1">
    <location>
        <begin position="28"/>
        <end position="40"/>
    </location>
</feature>
<sequence length="242" mass="27902">MLRKGVSLAVVGLLLFSSTNAMKIRRAPNKDEFVQVREPESTDPPAGNPTDPQPTEPVDVPLNLTEDQIQDFRKECGAYIDRWLEEGTCTEEQAAEYRESVNQRSLSYYEGELELFENAVENCRDENRYYREFVAPRRTNPPVQEPTNPVPEPSEDPTSSNSVPTSDDEEINGISDEKIQFLIHTCQDYIDDLLEEGQISEEEYEESEQNFETIYDLIIRNQDWTLYNENVDRCNGVYDTPQ</sequence>
<gene>
    <name evidence="3" type="primary">Contig12245.g13081</name>
    <name evidence="3" type="ORF">STYLEM_15819</name>
</gene>
<evidence type="ECO:0000313" key="4">
    <source>
        <dbReference type="Proteomes" id="UP000039865"/>
    </source>
</evidence>
<feature type="region of interest" description="Disordered" evidence="1">
    <location>
        <begin position="27"/>
        <end position="64"/>
    </location>
</feature>
<reference evidence="3 4" key="1">
    <citation type="submission" date="2014-06" db="EMBL/GenBank/DDBJ databases">
        <authorList>
            <person name="Swart Estienne"/>
        </authorList>
    </citation>
    <scope>NUCLEOTIDE SEQUENCE [LARGE SCALE GENOMIC DNA]</scope>
    <source>
        <strain evidence="3 4">130c</strain>
    </source>
</reference>
<feature type="region of interest" description="Disordered" evidence="1">
    <location>
        <begin position="134"/>
        <end position="170"/>
    </location>
</feature>
<feature type="signal peptide" evidence="2">
    <location>
        <begin position="1"/>
        <end position="21"/>
    </location>
</feature>
<accession>A0A078AXC0</accession>